<dbReference type="InterPro" id="IPR037175">
    <property type="entry name" value="KFase_sf"/>
</dbReference>
<dbReference type="GO" id="GO:0004061">
    <property type="term" value="F:arylformamidase activity"/>
    <property type="evidence" value="ECO:0007669"/>
    <property type="project" value="InterPro"/>
</dbReference>
<dbReference type="Proteomes" id="UP000782610">
    <property type="component" value="Unassembled WGS sequence"/>
</dbReference>
<dbReference type="PANTHER" id="PTHR31118:SF32">
    <property type="entry name" value="KYNURENINE FORMAMIDASE"/>
    <property type="match status" value="1"/>
</dbReference>
<reference evidence="1" key="1">
    <citation type="submission" date="2020-07" db="EMBL/GenBank/DDBJ databases">
        <title>Huge and variable diversity of episymbiotic CPR bacteria and DPANN archaea in groundwater ecosystems.</title>
        <authorList>
            <person name="He C.Y."/>
            <person name="Keren R."/>
            <person name="Whittaker M."/>
            <person name="Farag I.F."/>
            <person name="Doudna J."/>
            <person name="Cate J.H.D."/>
            <person name="Banfield J.F."/>
        </authorList>
    </citation>
    <scope>NUCLEOTIDE SEQUENCE</scope>
    <source>
        <strain evidence="1">NC_groundwater_1586_Pr3_B-0.1um_66_15</strain>
    </source>
</reference>
<sequence>MSMAKIRGIEFQENLANPMGLNFYNLSHRWGFQCPNWPYFEDVKIERIHYMAKSGVLSQRITTSMHSTTHIDAPAHVVQGAPFIDEVPLPHFFGSGIVVSMPKKKWEFITADDLEKAAGKAIRPHDVLIINTGWHKVYEDGDYFAYCPGFVPSAGQWMVDHQVKVVGHDTQANDHPLATAIGPQRNGPLLPHLEQEYREWSGGHDWKDDFPDWEPVHQILFKNGILGIENVGGDLDAVTGKRVTFAFFPWNWDRGDGCIIRLVAMTDPAGDYRIESGESL</sequence>
<gene>
    <name evidence="1" type="ORF">HY834_10860</name>
</gene>
<dbReference type="EMBL" id="JACRAF010000029">
    <property type="protein sequence ID" value="MBI4922241.1"/>
    <property type="molecule type" value="Genomic_DNA"/>
</dbReference>
<comment type="caution">
    <text evidence="1">The sequence shown here is derived from an EMBL/GenBank/DDBJ whole genome shotgun (WGS) entry which is preliminary data.</text>
</comment>
<proteinExistence type="predicted"/>
<evidence type="ECO:0000313" key="2">
    <source>
        <dbReference type="Proteomes" id="UP000782610"/>
    </source>
</evidence>
<dbReference type="GO" id="GO:0019441">
    <property type="term" value="P:L-tryptophan catabolic process to kynurenine"/>
    <property type="evidence" value="ECO:0007669"/>
    <property type="project" value="InterPro"/>
</dbReference>
<dbReference type="SUPFAM" id="SSF102198">
    <property type="entry name" value="Putative cyclase"/>
    <property type="match status" value="1"/>
</dbReference>
<dbReference type="PANTHER" id="PTHR31118">
    <property type="entry name" value="CYCLASE-LIKE PROTEIN 2"/>
    <property type="match status" value="1"/>
</dbReference>
<dbReference type="Pfam" id="PF04199">
    <property type="entry name" value="Cyclase"/>
    <property type="match status" value="1"/>
</dbReference>
<protein>
    <submittedName>
        <fullName evidence="1">Cyclase family protein</fullName>
    </submittedName>
</protein>
<dbReference type="Gene3D" id="3.50.30.50">
    <property type="entry name" value="Putative cyclase"/>
    <property type="match status" value="1"/>
</dbReference>
<dbReference type="AlphaFoldDB" id="A0A933L4F1"/>
<evidence type="ECO:0000313" key="1">
    <source>
        <dbReference type="EMBL" id="MBI4922241.1"/>
    </source>
</evidence>
<organism evidence="1 2">
    <name type="scientific">Devosia nanyangense</name>
    <dbReference type="NCBI Taxonomy" id="1228055"/>
    <lineage>
        <taxon>Bacteria</taxon>
        <taxon>Pseudomonadati</taxon>
        <taxon>Pseudomonadota</taxon>
        <taxon>Alphaproteobacteria</taxon>
        <taxon>Hyphomicrobiales</taxon>
        <taxon>Devosiaceae</taxon>
        <taxon>Devosia</taxon>
    </lineage>
</organism>
<accession>A0A933L4F1</accession>
<dbReference type="InterPro" id="IPR007325">
    <property type="entry name" value="KFase/CYL"/>
</dbReference>
<name>A0A933L4F1_9HYPH</name>